<evidence type="ECO:0008006" key="14">
    <source>
        <dbReference type="Google" id="ProtNLM"/>
    </source>
</evidence>
<dbReference type="Proteomes" id="UP001214628">
    <property type="component" value="Chromosome 7"/>
</dbReference>
<evidence type="ECO:0000256" key="10">
    <source>
        <dbReference type="RuleBase" id="RU000488"/>
    </source>
</evidence>
<evidence type="ECO:0000256" key="6">
    <source>
        <dbReference type="ARBA" id="ARBA00022989"/>
    </source>
</evidence>
<sequence length="311" mass="33939">MALKDERSVPMQDKPEIQSSSSVAPVKQPKRYPFWLGGVSASIAVLFTHPLDLTKLRMQNSPYKTTTLCLLQDTVKNEGARGLYIGISASVLRQMTYSLTRFAAYEKIKEYVLGSGAATPPLWLTISSAGVAGAAGGLAGNPADVILVRMTGDMYRSPSERFNYHGAVNGLTRIVKEEGIHTLFRGLAPNMVRAALMNSSQLASYDFFKDLLRSSGLFHSGGLPHYLASSLLAGTVATTICSPADVLRARLMNSRGPQSGFPMLAKALREEGPQFLFRGWVPSWMRLAPQTVILLTVLEELRSLIDFIRGD</sequence>
<feature type="repeat" description="Solcar" evidence="9">
    <location>
        <begin position="32"/>
        <end position="111"/>
    </location>
</feature>
<dbReference type="InterPro" id="IPR002067">
    <property type="entry name" value="MCP"/>
</dbReference>
<dbReference type="Pfam" id="PF00153">
    <property type="entry name" value="Mito_carr"/>
    <property type="match status" value="3"/>
</dbReference>
<evidence type="ECO:0000256" key="5">
    <source>
        <dbReference type="ARBA" id="ARBA00022737"/>
    </source>
</evidence>
<protein>
    <recommendedName>
        <fullName evidence="14">Mitochondrial dicarboxylate transporter</fullName>
    </recommendedName>
</protein>
<dbReference type="PROSITE" id="PS50920">
    <property type="entry name" value="SOLCAR"/>
    <property type="match status" value="3"/>
</dbReference>
<keyword evidence="4 9" id="KW-0812">Transmembrane</keyword>
<evidence type="ECO:0000256" key="11">
    <source>
        <dbReference type="SAM" id="MobiDB-lite"/>
    </source>
</evidence>
<gene>
    <name evidence="12" type="ORF">MPSI1_003764</name>
</gene>
<dbReference type="GO" id="GO:0031966">
    <property type="term" value="C:mitochondrial membrane"/>
    <property type="evidence" value="ECO:0007669"/>
    <property type="project" value="UniProtKB-SubCell"/>
</dbReference>
<dbReference type="InterPro" id="IPR018108">
    <property type="entry name" value="MCP_transmembrane"/>
</dbReference>
<dbReference type="InterPro" id="IPR023395">
    <property type="entry name" value="MCP_dom_sf"/>
</dbReference>
<dbReference type="AlphaFoldDB" id="A0AAF0JFH6"/>
<dbReference type="GO" id="GO:0055085">
    <property type="term" value="P:transmembrane transport"/>
    <property type="evidence" value="ECO:0007669"/>
    <property type="project" value="InterPro"/>
</dbReference>
<proteinExistence type="inferred from homology"/>
<feature type="compositionally biased region" description="Basic and acidic residues" evidence="11">
    <location>
        <begin position="1"/>
        <end position="16"/>
    </location>
</feature>
<keyword evidence="6" id="KW-1133">Transmembrane helix</keyword>
<evidence type="ECO:0000256" key="1">
    <source>
        <dbReference type="ARBA" id="ARBA00004225"/>
    </source>
</evidence>
<dbReference type="InterPro" id="IPR050391">
    <property type="entry name" value="Mito_Metabolite_Transporter"/>
</dbReference>
<accession>A0AAF0JFH6</accession>
<comment type="subcellular location">
    <subcellularLocation>
        <location evidence="1">Mitochondrion membrane</location>
        <topology evidence="1">Multi-pass membrane protein</topology>
    </subcellularLocation>
</comment>
<feature type="region of interest" description="Disordered" evidence="11">
    <location>
        <begin position="1"/>
        <end position="24"/>
    </location>
</feature>
<dbReference type="Gene3D" id="1.50.40.10">
    <property type="entry name" value="Mitochondrial carrier domain"/>
    <property type="match status" value="1"/>
</dbReference>
<feature type="repeat" description="Solcar" evidence="9">
    <location>
        <begin position="221"/>
        <end position="304"/>
    </location>
</feature>
<evidence type="ECO:0000256" key="3">
    <source>
        <dbReference type="ARBA" id="ARBA00022448"/>
    </source>
</evidence>
<feature type="repeat" description="Solcar" evidence="9">
    <location>
        <begin position="120"/>
        <end position="211"/>
    </location>
</feature>
<evidence type="ECO:0000256" key="7">
    <source>
        <dbReference type="ARBA" id="ARBA00023128"/>
    </source>
</evidence>
<organism evidence="12 13">
    <name type="scientific">Malassezia psittaci</name>
    <dbReference type="NCBI Taxonomy" id="1821823"/>
    <lineage>
        <taxon>Eukaryota</taxon>
        <taxon>Fungi</taxon>
        <taxon>Dikarya</taxon>
        <taxon>Basidiomycota</taxon>
        <taxon>Ustilaginomycotina</taxon>
        <taxon>Malasseziomycetes</taxon>
        <taxon>Malasseziales</taxon>
        <taxon>Malasseziaceae</taxon>
        <taxon>Malassezia</taxon>
    </lineage>
</organism>
<dbReference type="SUPFAM" id="SSF103506">
    <property type="entry name" value="Mitochondrial carrier"/>
    <property type="match status" value="1"/>
</dbReference>
<name>A0AAF0JFH6_9BASI</name>
<evidence type="ECO:0000256" key="4">
    <source>
        <dbReference type="ARBA" id="ARBA00022692"/>
    </source>
</evidence>
<dbReference type="PANTHER" id="PTHR45618">
    <property type="entry name" value="MITOCHONDRIAL DICARBOXYLATE CARRIER-RELATED"/>
    <property type="match status" value="1"/>
</dbReference>
<comment type="similarity">
    <text evidence="2 10">Belongs to the mitochondrial carrier (TC 2.A.29) family.</text>
</comment>
<evidence type="ECO:0000256" key="9">
    <source>
        <dbReference type="PROSITE-ProRule" id="PRU00282"/>
    </source>
</evidence>
<keyword evidence="5" id="KW-0677">Repeat</keyword>
<keyword evidence="13" id="KW-1185">Reference proteome</keyword>
<evidence type="ECO:0000313" key="12">
    <source>
        <dbReference type="EMBL" id="WFD45087.1"/>
    </source>
</evidence>
<dbReference type="PRINTS" id="PR00926">
    <property type="entry name" value="MITOCARRIER"/>
</dbReference>
<evidence type="ECO:0000256" key="2">
    <source>
        <dbReference type="ARBA" id="ARBA00006375"/>
    </source>
</evidence>
<keyword evidence="7" id="KW-0496">Mitochondrion</keyword>
<dbReference type="EMBL" id="CP118381">
    <property type="protein sequence ID" value="WFD45087.1"/>
    <property type="molecule type" value="Genomic_DNA"/>
</dbReference>
<evidence type="ECO:0000313" key="13">
    <source>
        <dbReference type="Proteomes" id="UP001214628"/>
    </source>
</evidence>
<keyword evidence="8 9" id="KW-0472">Membrane</keyword>
<evidence type="ECO:0000256" key="8">
    <source>
        <dbReference type="ARBA" id="ARBA00023136"/>
    </source>
</evidence>
<reference evidence="12" key="1">
    <citation type="submission" date="2023-02" db="EMBL/GenBank/DDBJ databases">
        <title>Mating type loci evolution in Malassezia.</title>
        <authorList>
            <person name="Coelho M.A."/>
        </authorList>
    </citation>
    <scope>NUCLEOTIDE SEQUENCE</scope>
    <source>
        <strain evidence="12">CBS 14136</strain>
    </source>
</reference>
<keyword evidence="3 10" id="KW-0813">Transport</keyword>